<dbReference type="Proteomes" id="UP000887565">
    <property type="component" value="Unplaced"/>
</dbReference>
<name>A0A915IFI7_ROMCU</name>
<reference evidence="2" key="1">
    <citation type="submission" date="2022-11" db="UniProtKB">
        <authorList>
            <consortium name="WormBaseParasite"/>
        </authorList>
    </citation>
    <scope>IDENTIFICATION</scope>
</reference>
<sequence>MTDSNLQPNQTERKFPFRLVTLCRLHSVPFRQKRQSLFGHCQKLECLPGLNMAALDNKQQGGGDDDDYGGTWSAVKNENDPEVCLNISPRNISKDTICPD</sequence>
<accession>A0A915IFI7</accession>
<keyword evidence="1" id="KW-1185">Reference proteome</keyword>
<proteinExistence type="predicted"/>
<evidence type="ECO:0000313" key="1">
    <source>
        <dbReference type="Proteomes" id="UP000887565"/>
    </source>
</evidence>
<organism evidence="1 2">
    <name type="scientific">Romanomermis culicivorax</name>
    <name type="common">Nematode worm</name>
    <dbReference type="NCBI Taxonomy" id="13658"/>
    <lineage>
        <taxon>Eukaryota</taxon>
        <taxon>Metazoa</taxon>
        <taxon>Ecdysozoa</taxon>
        <taxon>Nematoda</taxon>
        <taxon>Enoplea</taxon>
        <taxon>Dorylaimia</taxon>
        <taxon>Mermithida</taxon>
        <taxon>Mermithoidea</taxon>
        <taxon>Mermithidae</taxon>
        <taxon>Romanomermis</taxon>
    </lineage>
</organism>
<dbReference type="AlphaFoldDB" id="A0A915IFI7"/>
<protein>
    <submittedName>
        <fullName evidence="2">Uncharacterized protein</fullName>
    </submittedName>
</protein>
<dbReference type="WBParaSite" id="nRc.2.0.1.t12677-RA">
    <property type="protein sequence ID" value="nRc.2.0.1.t12677-RA"/>
    <property type="gene ID" value="nRc.2.0.1.g12677"/>
</dbReference>
<evidence type="ECO:0000313" key="2">
    <source>
        <dbReference type="WBParaSite" id="nRc.2.0.1.t12677-RA"/>
    </source>
</evidence>